<dbReference type="AlphaFoldDB" id="A0A0A8ZXW6"/>
<proteinExistence type="predicted"/>
<sequence length="25" mass="2848">MYPRKFDVHLSSGDDEFFFGGVLIA</sequence>
<accession>A0A0A8ZXW6</accession>
<evidence type="ECO:0000313" key="1">
    <source>
        <dbReference type="EMBL" id="JAD44234.1"/>
    </source>
</evidence>
<name>A0A0A8ZXW6_ARUDO</name>
<protein>
    <submittedName>
        <fullName evidence="1">Uncharacterized protein</fullName>
    </submittedName>
</protein>
<dbReference type="EMBL" id="GBRH01253661">
    <property type="protein sequence ID" value="JAD44234.1"/>
    <property type="molecule type" value="Transcribed_RNA"/>
</dbReference>
<reference evidence="1" key="1">
    <citation type="submission" date="2014-09" db="EMBL/GenBank/DDBJ databases">
        <authorList>
            <person name="Magalhaes I.L.F."/>
            <person name="Oliveira U."/>
            <person name="Santos F.R."/>
            <person name="Vidigal T.H.D.A."/>
            <person name="Brescovit A.D."/>
            <person name="Santos A.J."/>
        </authorList>
    </citation>
    <scope>NUCLEOTIDE SEQUENCE</scope>
    <source>
        <tissue evidence="1">Shoot tissue taken approximately 20 cm above the soil surface</tissue>
    </source>
</reference>
<organism evidence="1">
    <name type="scientific">Arundo donax</name>
    <name type="common">Giant reed</name>
    <name type="synonym">Donax arundinaceus</name>
    <dbReference type="NCBI Taxonomy" id="35708"/>
    <lineage>
        <taxon>Eukaryota</taxon>
        <taxon>Viridiplantae</taxon>
        <taxon>Streptophyta</taxon>
        <taxon>Embryophyta</taxon>
        <taxon>Tracheophyta</taxon>
        <taxon>Spermatophyta</taxon>
        <taxon>Magnoliopsida</taxon>
        <taxon>Liliopsida</taxon>
        <taxon>Poales</taxon>
        <taxon>Poaceae</taxon>
        <taxon>PACMAD clade</taxon>
        <taxon>Arundinoideae</taxon>
        <taxon>Arundineae</taxon>
        <taxon>Arundo</taxon>
    </lineage>
</organism>
<reference evidence="1" key="2">
    <citation type="journal article" date="2015" name="Data Brief">
        <title>Shoot transcriptome of the giant reed, Arundo donax.</title>
        <authorList>
            <person name="Barrero R.A."/>
            <person name="Guerrero F.D."/>
            <person name="Moolhuijzen P."/>
            <person name="Goolsby J.A."/>
            <person name="Tidwell J."/>
            <person name="Bellgard S.E."/>
            <person name="Bellgard M.I."/>
        </authorList>
    </citation>
    <scope>NUCLEOTIDE SEQUENCE</scope>
    <source>
        <tissue evidence="1">Shoot tissue taken approximately 20 cm above the soil surface</tissue>
    </source>
</reference>